<feature type="transmembrane region" description="Helical" evidence="1">
    <location>
        <begin position="88"/>
        <end position="108"/>
    </location>
</feature>
<keyword evidence="1" id="KW-0472">Membrane</keyword>
<geneLocation type="plasmid" evidence="3">
    <name>papv6</name>
</geneLocation>
<proteinExistence type="predicted"/>
<dbReference type="EMBL" id="CP017449">
    <property type="protein sequence ID" value="AOV18766.1"/>
    <property type="molecule type" value="Genomic_DNA"/>
</dbReference>
<organism evidence="2 3">
    <name type="scientific">Acidihalobacter aeolianus</name>
    <dbReference type="NCBI Taxonomy" id="2792603"/>
    <lineage>
        <taxon>Bacteria</taxon>
        <taxon>Pseudomonadati</taxon>
        <taxon>Pseudomonadota</taxon>
        <taxon>Gammaproteobacteria</taxon>
        <taxon>Chromatiales</taxon>
        <taxon>Ectothiorhodospiraceae</taxon>
        <taxon>Acidihalobacter</taxon>
    </lineage>
</organism>
<dbReference type="AlphaFoldDB" id="A0A1D8KCS5"/>
<accession>A0A1D8KCS5</accession>
<sequence length="133" mass="15462">MKGGQFMSEQQQEPDATPYITTLVRALFPHKWLNQGRPLLGWKWVRFNDRSEQQRWLSTYRFEIAMTWLSVLLAIFWVIVHAKAVSPLAAAMAESLSGFWVLYGLVLMRAMRWAAPGLPAPKSRSEKKRSKRR</sequence>
<keyword evidence="3" id="KW-1185">Reference proteome</keyword>
<protein>
    <submittedName>
        <fullName evidence="2">Uncharacterized protein</fullName>
    </submittedName>
</protein>
<gene>
    <name evidence="2" type="ORF">BJI67_16125</name>
</gene>
<keyword evidence="1" id="KW-1133">Transmembrane helix</keyword>
<name>A0A1D8KCS5_9GAMM</name>
<keyword evidence="2" id="KW-0614">Plasmid</keyword>
<evidence type="ECO:0000313" key="3">
    <source>
        <dbReference type="Proteomes" id="UP000095342"/>
    </source>
</evidence>
<evidence type="ECO:0000256" key="1">
    <source>
        <dbReference type="SAM" id="Phobius"/>
    </source>
</evidence>
<keyword evidence="1" id="KW-0812">Transmembrane</keyword>
<dbReference type="KEGG" id="aaeo:BJI67_16125"/>
<feature type="transmembrane region" description="Helical" evidence="1">
    <location>
        <begin position="60"/>
        <end position="82"/>
    </location>
</feature>
<evidence type="ECO:0000313" key="2">
    <source>
        <dbReference type="EMBL" id="AOV18766.1"/>
    </source>
</evidence>
<dbReference type="Proteomes" id="UP000095342">
    <property type="component" value="Plasmid pAPV6"/>
</dbReference>
<reference evidence="2 3" key="1">
    <citation type="submission" date="2016-09" db="EMBL/GenBank/DDBJ databases">
        <title>Acidihalobacter prosperus V6 (DSM14174).</title>
        <authorList>
            <person name="Khaleque H.N."/>
            <person name="Ramsay J.P."/>
            <person name="Murphy R.J.T."/>
            <person name="Kaksonen A.H."/>
            <person name="Boxall N.J."/>
            <person name="Watkin E.L.J."/>
        </authorList>
    </citation>
    <scope>NUCLEOTIDE SEQUENCE [LARGE SCALE GENOMIC DNA]</scope>
    <source>
        <strain evidence="2 3">V6</strain>
        <plasmid evidence="3">papv6</plasmid>
    </source>
</reference>